<evidence type="ECO:0000313" key="1">
    <source>
        <dbReference type="EMBL" id="MSS64172.1"/>
    </source>
</evidence>
<keyword evidence="2" id="KW-1185">Reference proteome</keyword>
<protein>
    <submittedName>
        <fullName evidence="1">Uncharacterized protein</fullName>
    </submittedName>
</protein>
<organism evidence="1 2">
    <name type="scientific">Velocimicrobium porci</name>
    <dbReference type="NCBI Taxonomy" id="2606634"/>
    <lineage>
        <taxon>Bacteria</taxon>
        <taxon>Bacillati</taxon>
        <taxon>Bacillota</taxon>
        <taxon>Clostridia</taxon>
        <taxon>Lachnospirales</taxon>
        <taxon>Lachnospiraceae</taxon>
        <taxon>Velocimicrobium</taxon>
    </lineage>
</organism>
<evidence type="ECO:0000313" key="2">
    <source>
        <dbReference type="Proteomes" id="UP000482209"/>
    </source>
</evidence>
<dbReference type="RefSeq" id="WP_154519571.1">
    <property type="nucleotide sequence ID" value="NZ_VUMT01000014.1"/>
</dbReference>
<sequence>MTNKEIRELMKKEKIYLWQVAEVLVIHETTLIKRFRTEMSDDHKNQVLTAIQVIKQRRTAEKE</sequence>
<gene>
    <name evidence="1" type="ORF">FYJ58_09830</name>
</gene>
<reference evidence="1 2" key="1">
    <citation type="submission" date="2019-08" db="EMBL/GenBank/DDBJ databases">
        <title>In-depth cultivation of the pig gut microbiome towards novel bacterial diversity and tailored functional studies.</title>
        <authorList>
            <person name="Wylensek D."/>
            <person name="Hitch T.C.A."/>
            <person name="Clavel T."/>
        </authorList>
    </citation>
    <scope>NUCLEOTIDE SEQUENCE [LARGE SCALE GENOMIC DNA]</scope>
    <source>
        <strain evidence="1 2">WCA-693-APC-MOT-I</strain>
    </source>
</reference>
<dbReference type="AlphaFoldDB" id="A0A6L5XZL1"/>
<proteinExistence type="predicted"/>
<dbReference type="Proteomes" id="UP000482209">
    <property type="component" value="Unassembled WGS sequence"/>
</dbReference>
<name>A0A6L5XZL1_9FIRM</name>
<comment type="caution">
    <text evidence="1">The sequence shown here is derived from an EMBL/GenBank/DDBJ whole genome shotgun (WGS) entry which is preliminary data.</text>
</comment>
<dbReference type="EMBL" id="VUMT01000014">
    <property type="protein sequence ID" value="MSS64172.1"/>
    <property type="molecule type" value="Genomic_DNA"/>
</dbReference>
<accession>A0A6L5XZL1</accession>